<accession>A0A5C6NHV7</accession>
<keyword evidence="3" id="KW-1185">Reference proteome</keyword>
<feature type="region of interest" description="Disordered" evidence="1">
    <location>
        <begin position="1"/>
        <end position="25"/>
    </location>
</feature>
<proteinExistence type="predicted"/>
<evidence type="ECO:0000313" key="3">
    <source>
        <dbReference type="Proteomes" id="UP000324091"/>
    </source>
</evidence>
<protein>
    <submittedName>
        <fullName evidence="2">Uncharacterized protein</fullName>
    </submittedName>
</protein>
<dbReference type="EMBL" id="RHFK02000012">
    <property type="protein sequence ID" value="TWW67094.1"/>
    <property type="molecule type" value="Genomic_DNA"/>
</dbReference>
<dbReference type="AlphaFoldDB" id="A0A5C6NHV7"/>
<evidence type="ECO:0000313" key="2">
    <source>
        <dbReference type="EMBL" id="TWW67094.1"/>
    </source>
</evidence>
<evidence type="ECO:0000256" key="1">
    <source>
        <dbReference type="SAM" id="MobiDB-lite"/>
    </source>
</evidence>
<reference evidence="2 3" key="1">
    <citation type="submission" date="2019-04" db="EMBL/GenBank/DDBJ databases">
        <title>Chromosome genome assembly for Takifugu flavidus.</title>
        <authorList>
            <person name="Xiao S."/>
        </authorList>
    </citation>
    <scope>NUCLEOTIDE SEQUENCE [LARGE SCALE GENOMIC DNA]</scope>
    <source>
        <strain evidence="2">HTHZ2018</strain>
        <tissue evidence="2">Muscle</tissue>
    </source>
</reference>
<organism evidence="2 3">
    <name type="scientific">Takifugu flavidus</name>
    <name type="common">sansaifugu</name>
    <dbReference type="NCBI Taxonomy" id="433684"/>
    <lineage>
        <taxon>Eukaryota</taxon>
        <taxon>Metazoa</taxon>
        <taxon>Chordata</taxon>
        <taxon>Craniata</taxon>
        <taxon>Vertebrata</taxon>
        <taxon>Euteleostomi</taxon>
        <taxon>Actinopterygii</taxon>
        <taxon>Neopterygii</taxon>
        <taxon>Teleostei</taxon>
        <taxon>Neoteleostei</taxon>
        <taxon>Acanthomorphata</taxon>
        <taxon>Eupercaria</taxon>
        <taxon>Tetraodontiformes</taxon>
        <taxon>Tetradontoidea</taxon>
        <taxon>Tetraodontidae</taxon>
        <taxon>Takifugu</taxon>
    </lineage>
</organism>
<sequence>MRRKRTNRTGEKMTPLTPEPSDARRDTVEWNDYGWVATFECPKRGRDIWGVGTSENLLVFVCSRQDLHHRPPLLRIFDLSYVLWRPSPLLSGAEVLDTAGHAESDGEESCGFH</sequence>
<comment type="caution">
    <text evidence="2">The sequence shown here is derived from an EMBL/GenBank/DDBJ whole genome shotgun (WGS) entry which is preliminary data.</text>
</comment>
<gene>
    <name evidence="2" type="ORF">D4764_02G0001350</name>
</gene>
<name>A0A5C6NHV7_9TELE</name>
<dbReference type="Proteomes" id="UP000324091">
    <property type="component" value="Chromosome 2"/>
</dbReference>